<feature type="transmembrane region" description="Helical" evidence="1">
    <location>
        <begin position="120"/>
        <end position="138"/>
    </location>
</feature>
<feature type="transmembrane region" description="Helical" evidence="1">
    <location>
        <begin position="7"/>
        <end position="27"/>
    </location>
</feature>
<dbReference type="EMBL" id="JAUDEN010000007">
    <property type="protein sequence ID" value="MDM8324679.1"/>
    <property type="molecule type" value="Genomic_DNA"/>
</dbReference>
<dbReference type="RefSeq" id="WP_289559002.1">
    <property type="nucleotide sequence ID" value="NZ_JAUDEN010000007.1"/>
</dbReference>
<dbReference type="Proteomes" id="UP001169458">
    <property type="component" value="Unassembled WGS sequence"/>
</dbReference>
<accession>A0ABT7VEE4</accession>
<feature type="transmembrane region" description="Helical" evidence="1">
    <location>
        <begin position="252"/>
        <end position="274"/>
    </location>
</feature>
<feature type="transmembrane region" description="Helical" evidence="1">
    <location>
        <begin position="87"/>
        <end position="108"/>
    </location>
</feature>
<evidence type="ECO:0000256" key="1">
    <source>
        <dbReference type="SAM" id="Phobius"/>
    </source>
</evidence>
<reference evidence="2 3" key="1">
    <citation type="submission" date="2023-06" db="EMBL/GenBank/DDBJ databases">
        <authorList>
            <person name="Zeman M."/>
            <person name="Kubasova T."/>
            <person name="Jahodarova E."/>
            <person name="Nykrynova M."/>
            <person name="Rychlik I."/>
        </authorList>
    </citation>
    <scope>NUCLEOTIDE SEQUENCE [LARGE SCALE GENOMIC DNA]</scope>
    <source>
        <strain evidence="2 3">109_WCHN</strain>
    </source>
</reference>
<comment type="caution">
    <text evidence="2">The sequence shown here is derived from an EMBL/GenBank/DDBJ whole genome shotgun (WGS) entry which is preliminary data.</text>
</comment>
<keyword evidence="1" id="KW-1133">Transmembrane helix</keyword>
<feature type="transmembrane region" description="Helical" evidence="1">
    <location>
        <begin position="223"/>
        <end position="240"/>
    </location>
</feature>
<protein>
    <submittedName>
        <fullName evidence="2">Uncharacterized protein</fullName>
    </submittedName>
</protein>
<feature type="transmembrane region" description="Helical" evidence="1">
    <location>
        <begin position="166"/>
        <end position="194"/>
    </location>
</feature>
<feature type="transmembrane region" description="Helical" evidence="1">
    <location>
        <begin position="386"/>
        <end position="414"/>
    </location>
</feature>
<feature type="transmembrane region" description="Helical" evidence="1">
    <location>
        <begin position="201"/>
        <end position="217"/>
    </location>
</feature>
<keyword evidence="3" id="KW-1185">Reference proteome</keyword>
<proteinExistence type="predicted"/>
<feature type="transmembrane region" description="Helical" evidence="1">
    <location>
        <begin position="33"/>
        <end position="52"/>
    </location>
</feature>
<gene>
    <name evidence="2" type="ORF">QUW60_05475</name>
</gene>
<keyword evidence="1" id="KW-0812">Transmembrane</keyword>
<sequence length="433" mass="48105">MIKALQVSVVIILTSLFLFPFFFSFLPSVNTKMFLAVLGLIAFSFDCINGYTQPFNKSLAKISSWALGVSFCSFLSMTLNGTPDNSYLGYIVSMAVWLFAAYFCVSLMRLTHGKVTVEIIACYLVGVALLQCTLALLINHFPFIKNLVDASITGEKYMGVGVKGRLYGIGCALDVGGGRLGAILILVAYLILLAMKRQSRWNFVALLGVFIYILVIGNMIGRTASVGGALALAYLAWSIVKSPNYRSVSFGSFLPLTILVIGCGILLCVGLYQVSPEAQKLLRFGFEGFFNYFEYGKFETSSTNMLSEGMIFPDNLWTWIFGDGYMASGLNDPYYTGPSDYGFYMNTDAGYSRFIFYFGLTGLSVFILFFVAVCKECMARIKDHKLLFFVLLTMNLCVWVKVSTDLFLVFAPFLCLNTQDIRCEMNNETSKEV</sequence>
<keyword evidence="1" id="KW-0472">Membrane</keyword>
<name>A0ABT7VEE4_9BACE</name>
<feature type="transmembrane region" description="Helical" evidence="1">
    <location>
        <begin position="354"/>
        <end position="374"/>
    </location>
</feature>
<organism evidence="2 3">
    <name type="scientific">Bacteroides gallinaceum</name>
    <dbReference type="NCBI Taxonomy" id="1462571"/>
    <lineage>
        <taxon>Bacteria</taxon>
        <taxon>Pseudomonadati</taxon>
        <taxon>Bacteroidota</taxon>
        <taxon>Bacteroidia</taxon>
        <taxon>Bacteroidales</taxon>
        <taxon>Bacteroidaceae</taxon>
        <taxon>Bacteroides</taxon>
    </lineage>
</organism>
<evidence type="ECO:0000313" key="3">
    <source>
        <dbReference type="Proteomes" id="UP001169458"/>
    </source>
</evidence>
<evidence type="ECO:0000313" key="2">
    <source>
        <dbReference type="EMBL" id="MDM8324679.1"/>
    </source>
</evidence>
<reference evidence="3" key="2">
    <citation type="submission" date="2023-07" db="EMBL/GenBank/DDBJ databases">
        <title>Identification and characterization of horizontal gene transfer across gut microbiota members of farm animals based on homology search.</title>
        <authorList>
            <person name="Schwarzerova J."/>
            <person name="Nykrynova M."/>
            <person name="Jureckova K."/>
            <person name="Cejkova D."/>
            <person name="Rychlik I."/>
        </authorList>
    </citation>
    <scope>NUCLEOTIDE SEQUENCE [LARGE SCALE GENOMIC DNA]</scope>
    <source>
        <strain evidence="3">109_WCHN</strain>
    </source>
</reference>